<reference evidence="1 2" key="1">
    <citation type="submission" date="2019-05" db="EMBL/GenBank/DDBJ databases">
        <authorList>
            <person name="Qu J.-H."/>
        </authorList>
    </citation>
    <scope>NUCLEOTIDE SEQUENCE [LARGE SCALE GENOMIC DNA]</scope>
    <source>
        <strain evidence="1 2">Z12</strain>
    </source>
</reference>
<accession>A0A5R9KBG2</accession>
<organism evidence="1 2">
    <name type="scientific">Dyadobacter sediminis</name>
    <dbReference type="NCBI Taxonomy" id="1493691"/>
    <lineage>
        <taxon>Bacteria</taxon>
        <taxon>Pseudomonadati</taxon>
        <taxon>Bacteroidota</taxon>
        <taxon>Cytophagia</taxon>
        <taxon>Cytophagales</taxon>
        <taxon>Spirosomataceae</taxon>
        <taxon>Dyadobacter</taxon>
    </lineage>
</organism>
<comment type="caution">
    <text evidence="1">The sequence shown here is derived from an EMBL/GenBank/DDBJ whole genome shotgun (WGS) entry which is preliminary data.</text>
</comment>
<keyword evidence="2" id="KW-1185">Reference proteome</keyword>
<sequence>MKLRRQALSEFEMLENSVASAGRRTLCFQDEKYFMPIPQREIEKNPDLK</sequence>
<name>A0A5R9KBG2_9BACT</name>
<gene>
    <name evidence="1" type="ORF">FEM55_15010</name>
</gene>
<dbReference type="Proteomes" id="UP000309788">
    <property type="component" value="Unassembled WGS sequence"/>
</dbReference>
<evidence type="ECO:0000313" key="1">
    <source>
        <dbReference type="EMBL" id="TLU92057.1"/>
    </source>
</evidence>
<protein>
    <submittedName>
        <fullName evidence="1">RagB/SusD family nutrient uptake outer membrane protein</fullName>
    </submittedName>
</protein>
<proteinExistence type="predicted"/>
<evidence type="ECO:0000313" key="2">
    <source>
        <dbReference type="Proteomes" id="UP000309788"/>
    </source>
</evidence>
<dbReference type="RefSeq" id="WP_138282166.1">
    <property type="nucleotide sequence ID" value="NZ_BMGE01000003.1"/>
</dbReference>
<dbReference type="OrthoDB" id="1080118at2"/>
<dbReference type="AlphaFoldDB" id="A0A5R9KBG2"/>
<dbReference type="EMBL" id="VCEI01000025">
    <property type="protein sequence ID" value="TLU92057.1"/>
    <property type="molecule type" value="Genomic_DNA"/>
</dbReference>